<organism evidence="4 5">
    <name type="scientific">Allacma fusca</name>
    <dbReference type="NCBI Taxonomy" id="39272"/>
    <lineage>
        <taxon>Eukaryota</taxon>
        <taxon>Metazoa</taxon>
        <taxon>Ecdysozoa</taxon>
        <taxon>Arthropoda</taxon>
        <taxon>Hexapoda</taxon>
        <taxon>Collembola</taxon>
        <taxon>Symphypleona</taxon>
        <taxon>Sminthuridae</taxon>
        <taxon>Allacma</taxon>
    </lineage>
</organism>
<evidence type="ECO:0000256" key="2">
    <source>
        <dbReference type="SAM" id="Phobius"/>
    </source>
</evidence>
<proteinExistence type="predicted"/>
<keyword evidence="3" id="KW-0732">Signal</keyword>
<comment type="caution">
    <text evidence="4">The sequence shown here is derived from an EMBL/GenBank/DDBJ whole genome shotgun (WGS) entry which is preliminary data.</text>
</comment>
<evidence type="ECO:0000256" key="1">
    <source>
        <dbReference type="SAM" id="MobiDB-lite"/>
    </source>
</evidence>
<feature type="transmembrane region" description="Helical" evidence="2">
    <location>
        <begin position="324"/>
        <end position="347"/>
    </location>
</feature>
<dbReference type="Proteomes" id="UP000708208">
    <property type="component" value="Unassembled WGS sequence"/>
</dbReference>
<accession>A0A8J2Q1I0</accession>
<gene>
    <name evidence="4" type="ORF">AFUS01_LOCUS39783</name>
</gene>
<name>A0A8J2Q1I0_9HEXA</name>
<evidence type="ECO:0000256" key="3">
    <source>
        <dbReference type="SAM" id="SignalP"/>
    </source>
</evidence>
<feature type="region of interest" description="Disordered" evidence="1">
    <location>
        <begin position="212"/>
        <end position="236"/>
    </location>
</feature>
<keyword evidence="2" id="KW-0812">Transmembrane</keyword>
<keyword evidence="2" id="KW-1133">Transmembrane helix</keyword>
<evidence type="ECO:0000313" key="5">
    <source>
        <dbReference type="Proteomes" id="UP000708208"/>
    </source>
</evidence>
<sequence length="414" mass="46521">MLCLLAKLAFIVIRETWLMASHVFWTEPFDSFEQHCLEVCEYENAAISANCSDESRHFVDRSCNSSLSFCQEQQRDHKCCHTECKKVLKSCENPLSTATAKSSVQTSTSPHDQLSKSTETNSIYKRSDGSQTSNLDKSKKTNTTISSKSIASTSSQSPLTRVDNGSQSITNIKEHKASSCRIDSTTGTNPVVENSKIAEECVSSARMTPATKYSRYEGKNRPPQTGTTSIQRRSSDIKQSAVLDEDDFLKQVASELGRDPKTLNKISESHSGTFVTCQNSPVLLEGQKSHTEYSKKTTVVSSLSGVCLEKQWPPDMELPEKYKFWFWAVIYTLIFIFLLLHLVFICYHHCSLQNIRDSFQEGKEVLKPETSSGLVKTGSQISCQNNACKHRMYDCSWCPRSRVHQEESSNYIVA</sequence>
<protein>
    <submittedName>
        <fullName evidence="4">Uncharacterized protein</fullName>
    </submittedName>
</protein>
<feature type="region of interest" description="Disordered" evidence="1">
    <location>
        <begin position="100"/>
        <end position="164"/>
    </location>
</feature>
<evidence type="ECO:0000313" key="4">
    <source>
        <dbReference type="EMBL" id="CAG7829951.1"/>
    </source>
</evidence>
<feature type="compositionally biased region" description="Polar residues" evidence="1">
    <location>
        <begin position="100"/>
        <end position="135"/>
    </location>
</feature>
<dbReference type="EMBL" id="CAJVCH010553582">
    <property type="protein sequence ID" value="CAG7829951.1"/>
    <property type="molecule type" value="Genomic_DNA"/>
</dbReference>
<feature type="compositionally biased region" description="Polar residues" evidence="1">
    <location>
        <begin position="222"/>
        <end position="232"/>
    </location>
</feature>
<dbReference type="AlphaFoldDB" id="A0A8J2Q1I0"/>
<reference evidence="4" key="1">
    <citation type="submission" date="2021-06" db="EMBL/GenBank/DDBJ databases">
        <authorList>
            <person name="Hodson N. C."/>
            <person name="Mongue J. A."/>
            <person name="Jaron S. K."/>
        </authorList>
    </citation>
    <scope>NUCLEOTIDE SEQUENCE</scope>
</reference>
<feature type="signal peptide" evidence="3">
    <location>
        <begin position="1"/>
        <end position="20"/>
    </location>
</feature>
<feature type="compositionally biased region" description="Low complexity" evidence="1">
    <location>
        <begin position="141"/>
        <end position="157"/>
    </location>
</feature>
<keyword evidence="5" id="KW-1185">Reference proteome</keyword>
<keyword evidence="2" id="KW-0472">Membrane</keyword>
<feature type="chain" id="PRO_5035185367" evidence="3">
    <location>
        <begin position="21"/>
        <end position="414"/>
    </location>
</feature>